<accession>A0ACB9Z762</accession>
<comment type="caution">
    <text evidence="1">The sequence shown here is derived from an EMBL/GenBank/DDBJ whole genome shotgun (WGS) entry which is preliminary data.</text>
</comment>
<name>A0ACB9Z762_9PEZI</name>
<proteinExistence type="predicted"/>
<reference evidence="1 2" key="1">
    <citation type="journal article" date="2022" name="New Phytol.">
        <title>Ecological generalism drives hyperdiversity of secondary metabolite gene clusters in xylarialean endophytes.</title>
        <authorList>
            <person name="Franco M.E.E."/>
            <person name="Wisecaver J.H."/>
            <person name="Arnold A.E."/>
            <person name="Ju Y.M."/>
            <person name="Slot J.C."/>
            <person name="Ahrendt S."/>
            <person name="Moore L.P."/>
            <person name="Eastman K.E."/>
            <person name="Scott K."/>
            <person name="Konkel Z."/>
            <person name="Mondo S.J."/>
            <person name="Kuo A."/>
            <person name="Hayes R.D."/>
            <person name="Haridas S."/>
            <person name="Andreopoulos B."/>
            <person name="Riley R."/>
            <person name="LaButti K."/>
            <person name="Pangilinan J."/>
            <person name="Lipzen A."/>
            <person name="Amirebrahimi M."/>
            <person name="Yan J."/>
            <person name="Adam C."/>
            <person name="Keymanesh K."/>
            <person name="Ng V."/>
            <person name="Louie K."/>
            <person name="Northen T."/>
            <person name="Drula E."/>
            <person name="Henrissat B."/>
            <person name="Hsieh H.M."/>
            <person name="Youens-Clark K."/>
            <person name="Lutzoni F."/>
            <person name="Miadlikowska J."/>
            <person name="Eastwood D.C."/>
            <person name="Hamelin R.C."/>
            <person name="Grigoriev I.V."/>
            <person name="U'Ren J.M."/>
        </authorList>
    </citation>
    <scope>NUCLEOTIDE SEQUENCE [LARGE SCALE GENOMIC DNA]</scope>
    <source>
        <strain evidence="1 2">CBS 119005</strain>
    </source>
</reference>
<evidence type="ECO:0000313" key="1">
    <source>
        <dbReference type="EMBL" id="KAI4866924.1"/>
    </source>
</evidence>
<keyword evidence="2" id="KW-1185">Reference proteome</keyword>
<dbReference type="Proteomes" id="UP001497700">
    <property type="component" value="Unassembled WGS sequence"/>
</dbReference>
<dbReference type="EMBL" id="MU393453">
    <property type="protein sequence ID" value="KAI4866924.1"/>
    <property type="molecule type" value="Genomic_DNA"/>
</dbReference>
<gene>
    <name evidence="1" type="ORF">F4820DRAFT_468508</name>
</gene>
<evidence type="ECO:0000313" key="2">
    <source>
        <dbReference type="Proteomes" id="UP001497700"/>
    </source>
</evidence>
<protein>
    <submittedName>
        <fullName evidence="1">Cryptochrome/photolyase FAD-binding domain-containing protein</fullName>
    </submittedName>
</protein>
<sequence length="635" mass="71296">MGKPRVIYWFRTDLRLHDSPALKAALDLDPAVLWPVFTWDPHYVYRVKGGVNRWQYLLDCQNDLSESIQKLNSKSKLFVLREAPQTLFPKLFKAWNVTHLVFEKDTDAYAKERDKVVIALAEKAGVQVITRSGRTLWDSDELVAKHGGKPTMSITQLQAAGRKVGQIPRPIPAPTYLPDPGDMPVEFEQDKPDAEPDLNATHRGGNDKTYANIAGPNGDFAIATLQELGFSAEEASTPHRGGETIALKRLQEIFADEEYAATFQKPKTNPAAFEPQSTTLLSPMLHFGALSPRLFYWRAQDLVEKYGKGASTPPESLTGQLLFRDMYFAAQAAIGPPFAQTLNNSYCRFIPWHLPSKAEATDAGSTAVSGSYHVDSPQAERWFRRWKAGATGFPFVDALMRQLRAEGWIHHLGRHAVACFLTRGGCYVHWERGADVFEEWLLDHEPACNAGNWQWLSCTAFYSQYFRCYSPVAFGQKWDRKGEFVRRWVPELRGLDERFIYEPWKASRAALDKAGVRIEGDGLGGGEDGTYPAPMFDFAERRSACMAAMKRAYSIGLYGNDDRVKDGTWKELFEKAGETEMEGLDGGSDDDDDGKHADDAEYRKERGIGAGKHVRSQSAATKEGPMDRFAKKLRT</sequence>
<organism evidence="1 2">
    <name type="scientific">Hypoxylon rubiginosum</name>
    <dbReference type="NCBI Taxonomy" id="110542"/>
    <lineage>
        <taxon>Eukaryota</taxon>
        <taxon>Fungi</taxon>
        <taxon>Dikarya</taxon>
        <taxon>Ascomycota</taxon>
        <taxon>Pezizomycotina</taxon>
        <taxon>Sordariomycetes</taxon>
        <taxon>Xylariomycetidae</taxon>
        <taxon>Xylariales</taxon>
        <taxon>Hypoxylaceae</taxon>
        <taxon>Hypoxylon</taxon>
    </lineage>
</organism>